<dbReference type="GO" id="GO:0000139">
    <property type="term" value="C:Golgi membrane"/>
    <property type="evidence" value="ECO:0007669"/>
    <property type="project" value="UniProtKB-SubCell"/>
</dbReference>
<keyword evidence="8" id="KW-0256">Endoplasmic reticulum</keyword>
<evidence type="ECO:0000256" key="5">
    <source>
        <dbReference type="ARBA" id="ARBA00022676"/>
    </source>
</evidence>
<keyword evidence="9 15" id="KW-0735">Signal-anchor</keyword>
<dbReference type="GO" id="GO:0008194">
    <property type="term" value="F:UDP-glycosyltransferase activity"/>
    <property type="evidence" value="ECO:0007669"/>
    <property type="project" value="TreeGrafter"/>
</dbReference>
<keyword evidence="6" id="KW-0808">Transferase</keyword>
<comment type="subcellular location">
    <subcellularLocation>
        <location evidence="1">Endoplasmic reticulum</location>
    </subcellularLocation>
    <subcellularLocation>
        <location evidence="2 15">Golgi apparatus membrane</location>
        <topology evidence="2 15">Single-pass type II membrane protein</topology>
    </subcellularLocation>
</comment>
<dbReference type="Pfam" id="PF01762">
    <property type="entry name" value="Galactosyl_T"/>
    <property type="match status" value="1"/>
</dbReference>
<name>A0A1B6DSY6_9HEMI</name>
<evidence type="ECO:0000256" key="4">
    <source>
        <dbReference type="ARBA" id="ARBA00008661"/>
    </source>
</evidence>
<dbReference type="EMBL" id="GEDC01008511">
    <property type="protein sequence ID" value="JAS28787.1"/>
    <property type="molecule type" value="Transcribed_RNA"/>
</dbReference>
<evidence type="ECO:0000256" key="14">
    <source>
        <dbReference type="ARBA" id="ARBA00047667"/>
    </source>
</evidence>
<comment type="pathway">
    <text evidence="3">Protein modification; protein glycosylation.</text>
</comment>
<evidence type="ECO:0000256" key="7">
    <source>
        <dbReference type="ARBA" id="ARBA00022692"/>
    </source>
</evidence>
<evidence type="ECO:0000256" key="15">
    <source>
        <dbReference type="RuleBase" id="RU363063"/>
    </source>
</evidence>
<evidence type="ECO:0000256" key="3">
    <source>
        <dbReference type="ARBA" id="ARBA00004922"/>
    </source>
</evidence>
<dbReference type="GO" id="GO:0005783">
    <property type="term" value="C:endoplasmic reticulum"/>
    <property type="evidence" value="ECO:0007669"/>
    <property type="project" value="UniProtKB-SubCell"/>
</dbReference>
<evidence type="ECO:0000256" key="11">
    <source>
        <dbReference type="ARBA" id="ARBA00023034"/>
    </source>
</evidence>
<keyword evidence="13" id="KW-0325">Glycoprotein</keyword>
<accession>A0A1B6DSY6</accession>
<dbReference type="EC" id="2.4.1.-" evidence="15"/>
<evidence type="ECO:0000256" key="12">
    <source>
        <dbReference type="ARBA" id="ARBA00023136"/>
    </source>
</evidence>
<evidence type="ECO:0000256" key="13">
    <source>
        <dbReference type="ARBA" id="ARBA00023180"/>
    </source>
</evidence>
<protein>
    <recommendedName>
        <fullName evidence="15">Hexosyltransferase</fullName>
        <ecNumber evidence="15">2.4.1.-</ecNumber>
    </recommendedName>
</protein>
<evidence type="ECO:0000256" key="9">
    <source>
        <dbReference type="ARBA" id="ARBA00022968"/>
    </source>
</evidence>
<dbReference type="PANTHER" id="PTHR11214:SF219">
    <property type="entry name" value="UDP-GALNAC:BETA-1,3-N-ACETYLGALACTOSAMINYLTRANSFERASE 2"/>
    <property type="match status" value="1"/>
</dbReference>
<keyword evidence="12 15" id="KW-0472">Membrane</keyword>
<evidence type="ECO:0000313" key="16">
    <source>
        <dbReference type="EMBL" id="JAS28787.1"/>
    </source>
</evidence>
<dbReference type="GO" id="GO:0016758">
    <property type="term" value="F:hexosyltransferase activity"/>
    <property type="evidence" value="ECO:0007669"/>
    <property type="project" value="InterPro"/>
</dbReference>
<evidence type="ECO:0000256" key="10">
    <source>
        <dbReference type="ARBA" id="ARBA00022989"/>
    </source>
</evidence>
<dbReference type="GO" id="GO:0006493">
    <property type="term" value="P:protein O-linked glycosylation"/>
    <property type="evidence" value="ECO:0007669"/>
    <property type="project" value="TreeGrafter"/>
</dbReference>
<comment type="similarity">
    <text evidence="4 15">Belongs to the glycosyltransferase 31 family.</text>
</comment>
<feature type="transmembrane region" description="Helical" evidence="15">
    <location>
        <begin position="7"/>
        <end position="25"/>
    </location>
</feature>
<feature type="non-terminal residue" evidence="16">
    <location>
        <position position="382"/>
    </location>
</feature>
<gene>
    <name evidence="16" type="ORF">g.5487</name>
</gene>
<dbReference type="AlphaFoldDB" id="A0A1B6DSY6"/>
<keyword evidence="7 15" id="KW-0812">Transmembrane</keyword>
<evidence type="ECO:0000256" key="8">
    <source>
        <dbReference type="ARBA" id="ARBA00022824"/>
    </source>
</evidence>
<organism evidence="16">
    <name type="scientific">Clastoptera arizonana</name>
    <name type="common">Arizona spittle bug</name>
    <dbReference type="NCBI Taxonomy" id="38151"/>
    <lineage>
        <taxon>Eukaryota</taxon>
        <taxon>Metazoa</taxon>
        <taxon>Ecdysozoa</taxon>
        <taxon>Arthropoda</taxon>
        <taxon>Hexapoda</taxon>
        <taxon>Insecta</taxon>
        <taxon>Pterygota</taxon>
        <taxon>Neoptera</taxon>
        <taxon>Paraneoptera</taxon>
        <taxon>Hemiptera</taxon>
        <taxon>Auchenorrhyncha</taxon>
        <taxon>Cercopoidea</taxon>
        <taxon>Clastopteridae</taxon>
        <taxon>Clastoptera</taxon>
    </lineage>
</organism>
<keyword evidence="10 15" id="KW-1133">Transmembrane helix</keyword>
<proteinExistence type="inferred from homology"/>
<dbReference type="InterPro" id="IPR002659">
    <property type="entry name" value="Glyco_trans_31"/>
</dbReference>
<keyword evidence="5 15" id="KW-0328">Glycosyltransferase</keyword>
<evidence type="ECO:0000256" key="2">
    <source>
        <dbReference type="ARBA" id="ARBA00004323"/>
    </source>
</evidence>
<comment type="catalytic activity">
    <reaction evidence="14">
        <text>3-O-(N-acetyl-beta-D-glucosaminyl-(1-&gt;4)-alpha-D-mannosyl)-L-threonyl-[protein] + UDP-N-acetyl-alpha-D-galactosamine = 3-O-[beta-D-GalNAc-(1-&gt;3)-beta-D-GlcNAc-(1-&gt;4)-alpha-D-Man]-L-Thr-[protein] + UDP + H(+)</text>
        <dbReference type="Rhea" id="RHEA:37667"/>
        <dbReference type="Rhea" id="RHEA-COMP:13308"/>
        <dbReference type="Rhea" id="RHEA-COMP:13618"/>
        <dbReference type="ChEBI" id="CHEBI:15378"/>
        <dbReference type="ChEBI" id="CHEBI:58223"/>
        <dbReference type="ChEBI" id="CHEBI:67138"/>
        <dbReference type="ChEBI" id="CHEBI:136709"/>
        <dbReference type="ChEBI" id="CHEBI:137540"/>
        <dbReference type="EC" id="2.4.1.313"/>
    </reaction>
</comment>
<evidence type="ECO:0000256" key="6">
    <source>
        <dbReference type="ARBA" id="ARBA00022679"/>
    </source>
</evidence>
<dbReference type="PANTHER" id="PTHR11214">
    <property type="entry name" value="BETA-1,3-N-ACETYLGLUCOSAMINYLTRANSFERASE"/>
    <property type="match status" value="1"/>
</dbReference>
<keyword evidence="11 15" id="KW-0333">Golgi apparatus</keyword>
<evidence type="ECO:0000256" key="1">
    <source>
        <dbReference type="ARBA" id="ARBA00004240"/>
    </source>
</evidence>
<reference evidence="16" key="1">
    <citation type="submission" date="2015-12" db="EMBL/GenBank/DDBJ databases">
        <title>De novo transcriptome assembly of four potential Pierce s Disease insect vectors from Arizona vineyards.</title>
        <authorList>
            <person name="Tassone E.E."/>
        </authorList>
    </citation>
    <scope>NUCLEOTIDE SEQUENCE</scope>
</reference>
<sequence length="382" mass="44655">MIQIKTTVVFAFVAILIFLIINNKLTNVFNDFRDNIFHYMNENHLLIIGITSSQEHLLERQSLRETWLSLVSKPMIKYYFLIGKHICTIPPDDRISVLNCKEKTYNLPKDVTNNTLFSSPGVDLEEEALYRSNGFTFAANNDIIVHYLGIRREVLLDKIPVRVSLYDSFTQEKITSATFILDDPYLKGFMWKKIPLVVLPHDIELEVKAENSTTFNSHCMLKQSWNSDSGIIHYLKLVSKSDSILFNVNSCSASAFKFTIKNTRKILDHIATRSKRLSDWKNYTDNLFGSLQQEVNLNNDVLLLDMVDFYQNLPLKVLLFFKWAVETQKFQYLLKTDDDTFVNILQVQKELELNKPLHWWSCFRKGWPVQRAGKWKETLFDK</sequence>